<reference evidence="2" key="1">
    <citation type="journal article" date="2022" name="bioRxiv">
        <title>Sequencing and chromosome-scale assembly of the giantPleurodeles waltlgenome.</title>
        <authorList>
            <person name="Brown T."/>
            <person name="Elewa A."/>
            <person name="Iarovenko S."/>
            <person name="Subramanian E."/>
            <person name="Araus A.J."/>
            <person name="Petzold A."/>
            <person name="Susuki M."/>
            <person name="Suzuki K.-i.T."/>
            <person name="Hayashi T."/>
            <person name="Toyoda A."/>
            <person name="Oliveira C."/>
            <person name="Osipova E."/>
            <person name="Leigh N.D."/>
            <person name="Simon A."/>
            <person name="Yun M.H."/>
        </authorList>
    </citation>
    <scope>NUCLEOTIDE SEQUENCE</scope>
    <source>
        <strain evidence="2">20211129_DDA</strain>
        <tissue evidence="2">Liver</tissue>
    </source>
</reference>
<gene>
    <name evidence="2" type="ORF">NDU88_002967</name>
</gene>
<name>A0AAV7NFG8_PLEWA</name>
<evidence type="ECO:0000313" key="2">
    <source>
        <dbReference type="EMBL" id="KAJ1114736.1"/>
    </source>
</evidence>
<dbReference type="EMBL" id="JANPWB010000012">
    <property type="protein sequence ID" value="KAJ1114736.1"/>
    <property type="molecule type" value="Genomic_DNA"/>
</dbReference>
<keyword evidence="3" id="KW-1185">Reference proteome</keyword>
<dbReference type="Proteomes" id="UP001066276">
    <property type="component" value="Chromosome 8"/>
</dbReference>
<sequence>MEGQRAQRAEEGEAAGAGNPDIRVPESLKSEEGLSVRHAEKKKEKDAERREAESADKEDSGEDERTIDPYLGEVGPLIARGNPAEGQDGPKKPELRHVPEGAWLKQNIMAQQYVDDDQYGEYDAGHYDQHLEECLVEDLDFHVQDSVNKALVKALRPFAQTIFNFGVRRFGAGSRNPTPVEVNINEPGQSSYDLLDQTVNTVLSDHE</sequence>
<dbReference type="AlphaFoldDB" id="A0AAV7NFG8"/>
<protein>
    <submittedName>
        <fullName evidence="2">Uncharacterized protein</fullName>
    </submittedName>
</protein>
<feature type="compositionally biased region" description="Basic and acidic residues" evidence="1">
    <location>
        <begin position="23"/>
        <end position="67"/>
    </location>
</feature>
<comment type="caution">
    <text evidence="2">The sequence shown here is derived from an EMBL/GenBank/DDBJ whole genome shotgun (WGS) entry which is preliminary data.</text>
</comment>
<evidence type="ECO:0000313" key="3">
    <source>
        <dbReference type="Proteomes" id="UP001066276"/>
    </source>
</evidence>
<accession>A0AAV7NFG8</accession>
<evidence type="ECO:0000256" key="1">
    <source>
        <dbReference type="SAM" id="MobiDB-lite"/>
    </source>
</evidence>
<proteinExistence type="predicted"/>
<feature type="region of interest" description="Disordered" evidence="1">
    <location>
        <begin position="1"/>
        <end position="93"/>
    </location>
</feature>
<feature type="compositionally biased region" description="Basic and acidic residues" evidence="1">
    <location>
        <begin position="1"/>
        <end position="11"/>
    </location>
</feature>
<organism evidence="2 3">
    <name type="scientific">Pleurodeles waltl</name>
    <name type="common">Iberian ribbed newt</name>
    <dbReference type="NCBI Taxonomy" id="8319"/>
    <lineage>
        <taxon>Eukaryota</taxon>
        <taxon>Metazoa</taxon>
        <taxon>Chordata</taxon>
        <taxon>Craniata</taxon>
        <taxon>Vertebrata</taxon>
        <taxon>Euteleostomi</taxon>
        <taxon>Amphibia</taxon>
        <taxon>Batrachia</taxon>
        <taxon>Caudata</taxon>
        <taxon>Salamandroidea</taxon>
        <taxon>Salamandridae</taxon>
        <taxon>Pleurodelinae</taxon>
        <taxon>Pleurodeles</taxon>
    </lineage>
</organism>